<keyword evidence="3" id="KW-1185">Reference proteome</keyword>
<name>A0A918J818_9ACTN</name>
<dbReference type="RefSeq" id="WP_190016603.1">
    <property type="nucleotide sequence ID" value="NZ_BMUE01000008.1"/>
</dbReference>
<dbReference type="InterPro" id="IPR036806">
    <property type="entry name" value="YozE_SAM-like_sf"/>
</dbReference>
<dbReference type="EMBL" id="BMUE01000008">
    <property type="protein sequence ID" value="GGW58274.1"/>
    <property type="molecule type" value="Genomic_DNA"/>
</dbReference>
<comment type="caution">
    <text evidence="2">The sequence shown here is derived from an EMBL/GenBank/DDBJ whole genome shotgun (WGS) entry which is preliminary data.</text>
</comment>
<dbReference type="Gene3D" id="1.10.150.260">
    <property type="entry name" value="YozE SAM-like"/>
    <property type="match status" value="1"/>
</dbReference>
<accession>A0A918J818</accession>
<evidence type="ECO:0000259" key="1">
    <source>
        <dbReference type="Pfam" id="PF06855"/>
    </source>
</evidence>
<feature type="domain" description="YozE SAM-like" evidence="1">
    <location>
        <begin position="6"/>
        <end position="68"/>
    </location>
</feature>
<gene>
    <name evidence="2" type="ORF">GCM10010503_39140</name>
</gene>
<protein>
    <recommendedName>
        <fullName evidence="1">YozE SAM-like domain-containing protein</fullName>
    </recommendedName>
</protein>
<dbReference type="InterPro" id="IPR023089">
    <property type="entry name" value="YozE_SAM-like"/>
</dbReference>
<evidence type="ECO:0000313" key="3">
    <source>
        <dbReference type="Proteomes" id="UP000620224"/>
    </source>
</evidence>
<dbReference type="AlphaFoldDB" id="A0A918J818"/>
<reference evidence="2 3" key="1">
    <citation type="journal article" date="2014" name="Int. J. Syst. Evol. Microbiol.">
        <title>Complete genome sequence of Corynebacterium casei LMG S-19264T (=DSM 44701T), isolated from a smear-ripened cheese.</title>
        <authorList>
            <consortium name="US DOE Joint Genome Institute (JGI-PGF)"/>
            <person name="Walter F."/>
            <person name="Albersmeier A."/>
            <person name="Kalinowski J."/>
            <person name="Ruckert C."/>
        </authorList>
    </citation>
    <scope>NUCLEOTIDE SEQUENCE [LARGE SCALE GENOMIC DNA]</scope>
    <source>
        <strain evidence="2 3">JCM 4490</strain>
    </source>
</reference>
<organism evidence="2 3">
    <name type="scientific">Streptomyces lucensis JCM 4490</name>
    <dbReference type="NCBI Taxonomy" id="1306176"/>
    <lineage>
        <taxon>Bacteria</taxon>
        <taxon>Bacillati</taxon>
        <taxon>Actinomycetota</taxon>
        <taxon>Actinomycetes</taxon>
        <taxon>Kitasatosporales</taxon>
        <taxon>Streptomycetaceae</taxon>
        <taxon>Streptomyces</taxon>
    </lineage>
</organism>
<dbReference type="Proteomes" id="UP000620224">
    <property type="component" value="Unassembled WGS sequence"/>
</dbReference>
<proteinExistence type="predicted"/>
<dbReference type="SUPFAM" id="SSF140652">
    <property type="entry name" value="YozE-like"/>
    <property type="match status" value="1"/>
</dbReference>
<evidence type="ECO:0000313" key="2">
    <source>
        <dbReference type="EMBL" id="GGW58274.1"/>
    </source>
</evidence>
<dbReference type="Pfam" id="PF06855">
    <property type="entry name" value="YozE_SAM_like"/>
    <property type="match status" value="1"/>
</dbReference>
<sequence length="74" mass="8292">MSKPKSFTAWLKTHADQHNAIGDLARDVSADPNWPSRRGRQGQRDYLEECGAVTGAIETLERAWTQYESDRASG</sequence>